<sequence>MSQERAAPLEELRGWPEATCRRELPSVLPRLLISSRRPVRASRAAGCCAPFPQ</sequence>
<accession>A0A8D2JRK5</accession>
<evidence type="ECO:0000313" key="1">
    <source>
        <dbReference type="Ensembl" id="ENSSVLP00005029641.1"/>
    </source>
</evidence>
<name>A0A8D2JRK5_SCIVU</name>
<evidence type="ECO:0000313" key="2">
    <source>
        <dbReference type="Proteomes" id="UP000694564"/>
    </source>
</evidence>
<reference evidence="1" key="2">
    <citation type="submission" date="2025-09" db="UniProtKB">
        <authorList>
            <consortium name="Ensembl"/>
        </authorList>
    </citation>
    <scope>IDENTIFICATION</scope>
</reference>
<dbReference type="AlphaFoldDB" id="A0A8D2JRK5"/>
<dbReference type="Proteomes" id="UP000694564">
    <property type="component" value="Chromosome 12"/>
</dbReference>
<reference evidence="1" key="1">
    <citation type="submission" date="2025-08" db="UniProtKB">
        <authorList>
            <consortium name="Ensembl"/>
        </authorList>
    </citation>
    <scope>IDENTIFICATION</scope>
</reference>
<keyword evidence="2" id="KW-1185">Reference proteome</keyword>
<proteinExistence type="predicted"/>
<protein>
    <submittedName>
        <fullName evidence="1">Uncharacterized protein</fullName>
    </submittedName>
</protein>
<organism evidence="1 2">
    <name type="scientific">Sciurus vulgaris</name>
    <name type="common">Eurasian red squirrel</name>
    <dbReference type="NCBI Taxonomy" id="55149"/>
    <lineage>
        <taxon>Eukaryota</taxon>
        <taxon>Metazoa</taxon>
        <taxon>Chordata</taxon>
        <taxon>Craniata</taxon>
        <taxon>Vertebrata</taxon>
        <taxon>Euteleostomi</taxon>
        <taxon>Mammalia</taxon>
        <taxon>Eutheria</taxon>
        <taxon>Euarchontoglires</taxon>
        <taxon>Glires</taxon>
        <taxon>Rodentia</taxon>
        <taxon>Sciuromorpha</taxon>
        <taxon>Sciuridae</taxon>
        <taxon>Sciurinae</taxon>
        <taxon>Sciurini</taxon>
        <taxon>Sciurus</taxon>
    </lineage>
</organism>
<dbReference type="Ensembl" id="ENSSVLT00005032918.1">
    <property type="protein sequence ID" value="ENSSVLP00005029641.1"/>
    <property type="gene ID" value="ENSSVLG00005023399.1"/>
</dbReference>